<dbReference type="PANTHER" id="PTHR37294">
    <property type="entry name" value="3'-5' EXORIBONUCLEASE YHAM"/>
    <property type="match status" value="1"/>
</dbReference>
<dbReference type="Gene3D" id="1.10.3210.10">
    <property type="entry name" value="Hypothetical protein af1432"/>
    <property type="match status" value="1"/>
</dbReference>
<protein>
    <submittedName>
        <fullName evidence="3">HD_domain domain-containing protein</fullName>
    </submittedName>
</protein>
<evidence type="ECO:0000313" key="4">
    <source>
        <dbReference type="Proteomes" id="UP000663859"/>
    </source>
</evidence>
<dbReference type="AlphaFoldDB" id="A0A8J2BJN8"/>
<dbReference type="SUPFAM" id="SSF109604">
    <property type="entry name" value="HD-domain/PDEase-like"/>
    <property type="match status" value="1"/>
</dbReference>
<name>A0A8J2BJN8_9BACT</name>
<dbReference type="PANTHER" id="PTHR37294:SF1">
    <property type="entry name" value="3'-5' EXORIBONUCLEASE YHAM"/>
    <property type="match status" value="1"/>
</dbReference>
<evidence type="ECO:0000256" key="1">
    <source>
        <dbReference type="ARBA" id="ARBA00022801"/>
    </source>
</evidence>
<keyword evidence="1" id="KW-0378">Hydrolase</keyword>
<sequence length="339" mass="38440">MTVHELTTRLAQGGELIQVSLPCQVVQLRTLRARNGNPYIELEFTDGTASQRVRVWHDHPAYPECRELEEGGFIFLQGVLRRTPWGLSGEELKVRPLTPDEVEELLAGPPDRHVFQEKAYQKVVEFIGKVTDPRLRKLGLSFLEEHGAQFRRAPAAREYHHAYRGGLLEHVAQMLEAASALEPVYPNVNWDLVRVGILFHDSGKLWEHSCGARTLASHSTRVGELLGHIPIGIELVNRLWRDLSHSPEFSLPGEPPAEDVRQHLLHLIASHHGQREFGSPVTPKTPEAWVLHYLDNLDAKLAMLKAAYEETVADLRGIYERRPPLEGRPVEPLPRYRST</sequence>
<dbReference type="RefSeq" id="WP_174582889.1">
    <property type="nucleotide sequence ID" value="NZ_CAJNOB010000006.1"/>
</dbReference>
<dbReference type="SMART" id="SM00471">
    <property type="entry name" value="HDc"/>
    <property type="match status" value="1"/>
</dbReference>
<dbReference type="GO" id="GO:0016787">
    <property type="term" value="F:hydrolase activity"/>
    <property type="evidence" value="ECO:0007669"/>
    <property type="project" value="UniProtKB-KW"/>
</dbReference>
<gene>
    <name evidence="3" type="ORF">MPNT_140008</name>
</gene>
<feature type="domain" description="HD/PDEase" evidence="2">
    <location>
        <begin position="163"/>
        <end position="309"/>
    </location>
</feature>
<evidence type="ECO:0000259" key="2">
    <source>
        <dbReference type="SMART" id="SM00471"/>
    </source>
</evidence>
<dbReference type="InterPro" id="IPR006674">
    <property type="entry name" value="HD_domain"/>
</dbReference>
<organism evidence="3 4">
    <name type="scientific">Candidatus Methylacidithermus pantelleriae</name>
    <dbReference type="NCBI Taxonomy" id="2744239"/>
    <lineage>
        <taxon>Bacteria</taxon>
        <taxon>Pseudomonadati</taxon>
        <taxon>Verrucomicrobiota</taxon>
        <taxon>Methylacidiphilae</taxon>
        <taxon>Methylacidiphilales</taxon>
        <taxon>Methylacidiphilaceae</taxon>
        <taxon>Candidatus Methylacidithermus</taxon>
    </lineage>
</organism>
<dbReference type="EMBL" id="CAJNOB010000006">
    <property type="protein sequence ID" value="CAF0693456.1"/>
    <property type="molecule type" value="Genomic_DNA"/>
</dbReference>
<dbReference type="InterPro" id="IPR050798">
    <property type="entry name" value="YhaM_exoribonuc/phosphodiest"/>
</dbReference>
<dbReference type="GO" id="GO:0031125">
    <property type="term" value="P:rRNA 3'-end processing"/>
    <property type="evidence" value="ECO:0007669"/>
    <property type="project" value="TreeGrafter"/>
</dbReference>
<evidence type="ECO:0000313" key="3">
    <source>
        <dbReference type="EMBL" id="CAF0693456.1"/>
    </source>
</evidence>
<proteinExistence type="predicted"/>
<keyword evidence="4" id="KW-1185">Reference proteome</keyword>
<dbReference type="Proteomes" id="UP000663859">
    <property type="component" value="Unassembled WGS sequence"/>
</dbReference>
<reference evidence="3" key="1">
    <citation type="submission" date="2021-02" db="EMBL/GenBank/DDBJ databases">
        <authorList>
            <person name="Cremers G."/>
            <person name="Picone N."/>
        </authorList>
    </citation>
    <scope>NUCLEOTIDE SEQUENCE</scope>
    <source>
        <strain evidence="3">PQ17</strain>
    </source>
</reference>
<accession>A0A8J2BJN8</accession>
<dbReference type="Pfam" id="PF01966">
    <property type="entry name" value="HD"/>
    <property type="match status" value="1"/>
</dbReference>
<comment type="caution">
    <text evidence="3">The sequence shown here is derived from an EMBL/GenBank/DDBJ whole genome shotgun (WGS) entry which is preliminary data.</text>
</comment>
<dbReference type="InterPro" id="IPR003607">
    <property type="entry name" value="HD/PDEase_dom"/>
</dbReference>